<feature type="transmembrane region" description="Helical" evidence="1">
    <location>
        <begin position="58"/>
        <end position="76"/>
    </location>
</feature>
<feature type="transmembrane region" description="Helical" evidence="1">
    <location>
        <begin position="119"/>
        <end position="139"/>
    </location>
</feature>
<gene>
    <name evidence="2" type="ORF">EV199_3633</name>
</gene>
<dbReference type="RefSeq" id="WP_130542199.1">
    <property type="nucleotide sequence ID" value="NZ_CP042431.1"/>
</dbReference>
<sequence length="219" mass="25935">MHFHLFQFFQFLSLAFAIWFYRSLKSWSIGAFLPLLVFIFLVEIVGNNFEAFGWDNNYFIYNIYLILSTPFWLYLFRQMLGLSGMAIVIFRWIAILCMSFMFVNYFYGEGVKEFNSWSLLLLMILTIVFSCLILFRLSVTDIITISLYRHPFFWINAGNLLFALVTLVLLGLQPYIRENDIQLLHKSLYYAIIPTANIILYTSYCYGFYLCRAPLNRSL</sequence>
<reference evidence="2 3" key="1">
    <citation type="submission" date="2019-02" db="EMBL/GenBank/DDBJ databases">
        <title>Genomic Encyclopedia of Type Strains, Phase IV (KMG-IV): sequencing the most valuable type-strain genomes for metagenomic binning, comparative biology and taxonomic classification.</title>
        <authorList>
            <person name="Goeker M."/>
        </authorList>
    </citation>
    <scope>NUCLEOTIDE SEQUENCE [LARGE SCALE GENOMIC DNA]</scope>
    <source>
        <strain evidence="2 3">DSM 18116</strain>
    </source>
</reference>
<proteinExistence type="predicted"/>
<accession>A0A4Q7MSG3</accession>
<dbReference type="OrthoDB" id="651023at2"/>
<keyword evidence="1" id="KW-0812">Transmembrane</keyword>
<dbReference type="Proteomes" id="UP000293874">
    <property type="component" value="Unassembled WGS sequence"/>
</dbReference>
<organism evidence="2 3">
    <name type="scientific">Pseudobacter ginsenosidimutans</name>
    <dbReference type="NCBI Taxonomy" id="661488"/>
    <lineage>
        <taxon>Bacteria</taxon>
        <taxon>Pseudomonadati</taxon>
        <taxon>Bacteroidota</taxon>
        <taxon>Chitinophagia</taxon>
        <taxon>Chitinophagales</taxon>
        <taxon>Chitinophagaceae</taxon>
        <taxon>Pseudobacter</taxon>
    </lineage>
</organism>
<dbReference type="AlphaFoldDB" id="A0A4Q7MSG3"/>
<protein>
    <submittedName>
        <fullName evidence="2">Uncharacterized protein</fullName>
    </submittedName>
</protein>
<keyword evidence="1" id="KW-1133">Transmembrane helix</keyword>
<evidence type="ECO:0000313" key="2">
    <source>
        <dbReference type="EMBL" id="RZS71725.1"/>
    </source>
</evidence>
<evidence type="ECO:0000256" key="1">
    <source>
        <dbReference type="SAM" id="Phobius"/>
    </source>
</evidence>
<feature type="transmembrane region" description="Helical" evidence="1">
    <location>
        <begin position="88"/>
        <end position="107"/>
    </location>
</feature>
<dbReference type="EMBL" id="SGXA01000002">
    <property type="protein sequence ID" value="RZS71725.1"/>
    <property type="molecule type" value="Genomic_DNA"/>
</dbReference>
<feature type="transmembrane region" description="Helical" evidence="1">
    <location>
        <begin position="151"/>
        <end position="176"/>
    </location>
</feature>
<keyword evidence="1" id="KW-0472">Membrane</keyword>
<feature type="transmembrane region" description="Helical" evidence="1">
    <location>
        <begin position="6"/>
        <end position="22"/>
    </location>
</feature>
<evidence type="ECO:0000313" key="3">
    <source>
        <dbReference type="Proteomes" id="UP000293874"/>
    </source>
</evidence>
<name>A0A4Q7MSG3_9BACT</name>
<feature type="transmembrane region" description="Helical" evidence="1">
    <location>
        <begin position="29"/>
        <end position="46"/>
    </location>
</feature>
<comment type="caution">
    <text evidence="2">The sequence shown here is derived from an EMBL/GenBank/DDBJ whole genome shotgun (WGS) entry which is preliminary data.</text>
</comment>
<keyword evidence="3" id="KW-1185">Reference proteome</keyword>
<feature type="transmembrane region" description="Helical" evidence="1">
    <location>
        <begin position="188"/>
        <end position="211"/>
    </location>
</feature>